<protein>
    <submittedName>
        <fullName evidence="1">Uncharacterized protein</fullName>
    </submittedName>
</protein>
<name>A0AAD9L2F9_RIDPI</name>
<evidence type="ECO:0000313" key="1">
    <source>
        <dbReference type="EMBL" id="KAK2182149.1"/>
    </source>
</evidence>
<accession>A0AAD9L2F9</accession>
<keyword evidence="2" id="KW-1185">Reference proteome</keyword>
<evidence type="ECO:0000313" key="2">
    <source>
        <dbReference type="Proteomes" id="UP001209878"/>
    </source>
</evidence>
<reference evidence="1" key="1">
    <citation type="journal article" date="2023" name="Mol. Biol. Evol.">
        <title>Third-Generation Sequencing Reveals the Adaptive Role of the Epigenome in Three Deep-Sea Polychaetes.</title>
        <authorList>
            <person name="Perez M."/>
            <person name="Aroh O."/>
            <person name="Sun Y."/>
            <person name="Lan Y."/>
            <person name="Juniper S.K."/>
            <person name="Young C.R."/>
            <person name="Angers B."/>
            <person name="Qian P.Y."/>
        </authorList>
    </citation>
    <scope>NUCLEOTIDE SEQUENCE</scope>
    <source>
        <strain evidence="1">R07B-5</strain>
    </source>
</reference>
<proteinExistence type="predicted"/>
<dbReference type="EMBL" id="JAODUO010000364">
    <property type="protein sequence ID" value="KAK2182149.1"/>
    <property type="molecule type" value="Genomic_DNA"/>
</dbReference>
<dbReference type="AlphaFoldDB" id="A0AAD9L2F9"/>
<comment type="caution">
    <text evidence="1">The sequence shown here is derived from an EMBL/GenBank/DDBJ whole genome shotgun (WGS) entry which is preliminary data.</text>
</comment>
<dbReference type="Proteomes" id="UP001209878">
    <property type="component" value="Unassembled WGS sequence"/>
</dbReference>
<sequence length="72" mass="8259">MKPQSRSIVESPVSVLTRHGTTCGSIYGAACKRECEFVLIEIPEDLTQCRKKCQLELADCIVGCKPWWKDWW</sequence>
<gene>
    <name evidence="1" type="ORF">NP493_364g00011</name>
</gene>
<organism evidence="1 2">
    <name type="scientific">Ridgeia piscesae</name>
    <name type="common">Tubeworm</name>
    <dbReference type="NCBI Taxonomy" id="27915"/>
    <lineage>
        <taxon>Eukaryota</taxon>
        <taxon>Metazoa</taxon>
        <taxon>Spiralia</taxon>
        <taxon>Lophotrochozoa</taxon>
        <taxon>Annelida</taxon>
        <taxon>Polychaeta</taxon>
        <taxon>Sedentaria</taxon>
        <taxon>Canalipalpata</taxon>
        <taxon>Sabellida</taxon>
        <taxon>Siboglinidae</taxon>
        <taxon>Ridgeia</taxon>
    </lineage>
</organism>